<dbReference type="RefSeq" id="WP_162451760.1">
    <property type="nucleotide sequence ID" value="NZ_WLZY01000006.1"/>
</dbReference>
<comment type="caution">
    <text evidence="1">The sequence shown here is derived from an EMBL/GenBank/DDBJ whole genome shotgun (WGS) entry which is preliminary data.</text>
</comment>
<dbReference type="InterPro" id="IPR011335">
    <property type="entry name" value="Restrct_endonuc-II-like"/>
</dbReference>
<evidence type="ECO:0000313" key="1">
    <source>
        <dbReference type="EMBL" id="NDL59081.1"/>
    </source>
</evidence>
<dbReference type="Gene3D" id="3.40.960.10">
    <property type="entry name" value="VSR Endonuclease"/>
    <property type="match status" value="1"/>
</dbReference>
<reference evidence="1 2" key="1">
    <citation type="submission" date="2019-11" db="EMBL/GenBank/DDBJ databases">
        <authorList>
            <person name="Li X.-J."/>
            <person name="Feng X.-M."/>
        </authorList>
    </citation>
    <scope>NUCLEOTIDE SEQUENCE [LARGE SCALE GENOMIC DNA]</scope>
    <source>
        <strain evidence="1 2">XMNu-373</strain>
    </source>
</reference>
<dbReference type="AlphaFoldDB" id="A0A7K3M6Z2"/>
<dbReference type="SUPFAM" id="SSF52980">
    <property type="entry name" value="Restriction endonuclease-like"/>
    <property type="match status" value="1"/>
</dbReference>
<keyword evidence="2" id="KW-1185">Reference proteome</keyword>
<name>A0A7K3M6Z2_9ACTN</name>
<gene>
    <name evidence="1" type="ORF">F7O44_18600</name>
</gene>
<evidence type="ECO:0000313" key="2">
    <source>
        <dbReference type="Proteomes" id="UP000460435"/>
    </source>
</evidence>
<organism evidence="1 2">
    <name type="scientific">Phytoactinopolyspora mesophila</name>
    <dbReference type="NCBI Taxonomy" id="2650750"/>
    <lineage>
        <taxon>Bacteria</taxon>
        <taxon>Bacillati</taxon>
        <taxon>Actinomycetota</taxon>
        <taxon>Actinomycetes</taxon>
        <taxon>Jiangellales</taxon>
        <taxon>Jiangellaceae</taxon>
        <taxon>Phytoactinopolyspora</taxon>
    </lineage>
</organism>
<sequence length="368" mass="40250">MRQVVVMAHERALALARVQDGLLTRTQALATGMSTGAIRHALRPGGPWQRVAGGVYATFAGPLAEVHRLRAALLVCGEPSMITGSWGCWMQGLRYGPPRSPEIDVLVPAHVDRGAAAFVRPIRTTRMPDPTFWRAEAVDPDHFVPSWEVLDEMAPTTHPGRLPMAPTARIAIDTLTRTDQLPTDWRPDCAQPGGCPRCWRGESHRTSAVRNARALMCEVVQRGHADVAELRREVETGPRRGSALPRRVLAEIAAGCRSAPECELRDLMRTSSVLPEARFNQPLPGARGIFPDACLPEARLVLEVDSTSFHGFGDAPARTEQRRARLAALGWRVLPISPARLRQDPRGVLREIEFAYLAGVQGPGAVRG</sequence>
<evidence type="ECO:0008006" key="3">
    <source>
        <dbReference type="Google" id="ProtNLM"/>
    </source>
</evidence>
<proteinExistence type="predicted"/>
<protein>
    <recommendedName>
        <fullName evidence="3">DUF559 domain-containing protein</fullName>
    </recommendedName>
</protein>
<accession>A0A7K3M6Z2</accession>
<dbReference type="Proteomes" id="UP000460435">
    <property type="component" value="Unassembled WGS sequence"/>
</dbReference>
<dbReference type="EMBL" id="WLZY01000006">
    <property type="protein sequence ID" value="NDL59081.1"/>
    <property type="molecule type" value="Genomic_DNA"/>
</dbReference>